<dbReference type="SUPFAM" id="SSF56954">
    <property type="entry name" value="Outer membrane efflux proteins (OEP)"/>
    <property type="match status" value="1"/>
</dbReference>
<comment type="caution">
    <text evidence="1">The sequence shown here is derived from an EMBL/GenBank/DDBJ whole genome shotgun (WGS) entry which is preliminary data.</text>
</comment>
<dbReference type="Gene3D" id="1.20.1600.10">
    <property type="entry name" value="Outer membrane efflux proteins (OEP)"/>
    <property type="match status" value="1"/>
</dbReference>
<dbReference type="PANTHER" id="PTHR30203:SF33">
    <property type="entry name" value="BLR4455 PROTEIN"/>
    <property type="match status" value="1"/>
</dbReference>
<dbReference type="GO" id="GO:0015562">
    <property type="term" value="F:efflux transmembrane transporter activity"/>
    <property type="evidence" value="ECO:0007669"/>
    <property type="project" value="InterPro"/>
</dbReference>
<dbReference type="Gene3D" id="2.20.200.10">
    <property type="entry name" value="Outer membrane efflux proteins (OEP)"/>
    <property type="match status" value="1"/>
</dbReference>
<dbReference type="PANTHER" id="PTHR30203">
    <property type="entry name" value="OUTER MEMBRANE CATION EFFLUX PROTEIN"/>
    <property type="match status" value="1"/>
</dbReference>
<dbReference type="Pfam" id="PF02321">
    <property type="entry name" value="OEP"/>
    <property type="match status" value="1"/>
</dbReference>
<organism evidence="1">
    <name type="scientific">marine sediment metagenome</name>
    <dbReference type="NCBI Taxonomy" id="412755"/>
    <lineage>
        <taxon>unclassified sequences</taxon>
        <taxon>metagenomes</taxon>
        <taxon>ecological metagenomes</taxon>
    </lineage>
</organism>
<dbReference type="EMBL" id="BARS01051191">
    <property type="protein sequence ID" value="GAG53479.1"/>
    <property type="molecule type" value="Genomic_DNA"/>
</dbReference>
<reference evidence="1" key="1">
    <citation type="journal article" date="2014" name="Front. Microbiol.">
        <title>High frequency of phylogenetically diverse reductive dehalogenase-homologous genes in deep subseafloor sedimentary metagenomes.</title>
        <authorList>
            <person name="Kawai M."/>
            <person name="Futagami T."/>
            <person name="Toyoda A."/>
            <person name="Takaki Y."/>
            <person name="Nishi S."/>
            <person name="Hori S."/>
            <person name="Arai W."/>
            <person name="Tsubouchi T."/>
            <person name="Morono Y."/>
            <person name="Uchiyama I."/>
            <person name="Ito T."/>
            <person name="Fujiyama A."/>
            <person name="Inagaki F."/>
            <person name="Takami H."/>
        </authorList>
    </citation>
    <scope>NUCLEOTIDE SEQUENCE</scope>
    <source>
        <strain evidence="1">Expedition CK06-06</strain>
    </source>
</reference>
<sequence>MNGFLSSMSAAKRCAAFASAGLLLLTLLSCSTQTTFHSDRSPVELEETFSASGEAPAPAEWWTAFEDNDLDTLVDRALTGNLNLRSTWDRLDQVRAVAHKSGADLYPSLDLQAGGSRSRNETTKQGTTYQSNLSLSLAAGYEIDLWGRIRSTRDAAALDALASEQDLRAAAITLTA</sequence>
<feature type="non-terminal residue" evidence="1">
    <location>
        <position position="176"/>
    </location>
</feature>
<gene>
    <name evidence="1" type="ORF">S01H1_76297</name>
</gene>
<evidence type="ECO:0000313" key="1">
    <source>
        <dbReference type="EMBL" id="GAG53479.1"/>
    </source>
</evidence>
<dbReference type="AlphaFoldDB" id="X0YCB4"/>
<protein>
    <submittedName>
        <fullName evidence="1">Uncharacterized protein</fullName>
    </submittedName>
</protein>
<name>X0YCB4_9ZZZZ</name>
<dbReference type="InterPro" id="IPR010131">
    <property type="entry name" value="MdtP/NodT-like"/>
</dbReference>
<proteinExistence type="predicted"/>
<dbReference type="InterPro" id="IPR003423">
    <property type="entry name" value="OMP_efflux"/>
</dbReference>
<accession>X0YCB4</accession>